<dbReference type="WBParaSite" id="EN70_292">
    <property type="protein sequence ID" value="EN70_292"/>
    <property type="gene ID" value="EN70_292"/>
</dbReference>
<organism evidence="1 2">
    <name type="scientific">Loa loa</name>
    <name type="common">Eye worm</name>
    <name type="synonym">Filaria loa</name>
    <dbReference type="NCBI Taxonomy" id="7209"/>
    <lineage>
        <taxon>Eukaryota</taxon>
        <taxon>Metazoa</taxon>
        <taxon>Ecdysozoa</taxon>
        <taxon>Nematoda</taxon>
        <taxon>Chromadorea</taxon>
        <taxon>Rhabditida</taxon>
        <taxon>Spirurina</taxon>
        <taxon>Spiruromorpha</taxon>
        <taxon>Filarioidea</taxon>
        <taxon>Onchocercidae</taxon>
        <taxon>Loa</taxon>
    </lineage>
</organism>
<proteinExistence type="predicted"/>
<dbReference type="AlphaFoldDB" id="A0A1I7VIJ7"/>
<keyword evidence="1" id="KW-1185">Reference proteome</keyword>
<sequence length="79" mass="8488">MWLVTMSSICDTVPFLVSKAGARAGRGGGKDNGDRGSGSACLLMLVDGLHEGKCHSDCTEFERDSIISHRNLFEELGDE</sequence>
<reference evidence="1" key="1">
    <citation type="submission" date="2012-04" db="EMBL/GenBank/DDBJ databases">
        <title>The Genome Sequence of Loa loa.</title>
        <authorList>
            <consortium name="The Broad Institute Genome Sequencing Platform"/>
            <consortium name="Broad Institute Genome Sequencing Center for Infectious Disease"/>
            <person name="Nutman T.B."/>
            <person name="Fink D.L."/>
            <person name="Russ C."/>
            <person name="Young S."/>
            <person name="Zeng Q."/>
            <person name="Gargeya S."/>
            <person name="Alvarado L."/>
            <person name="Berlin A."/>
            <person name="Chapman S.B."/>
            <person name="Chen Z."/>
            <person name="Freedman E."/>
            <person name="Gellesch M."/>
            <person name="Goldberg J."/>
            <person name="Griggs A."/>
            <person name="Gujja S."/>
            <person name="Heilman E.R."/>
            <person name="Heiman D."/>
            <person name="Howarth C."/>
            <person name="Mehta T."/>
            <person name="Neiman D."/>
            <person name="Pearson M."/>
            <person name="Roberts A."/>
            <person name="Saif S."/>
            <person name="Shea T."/>
            <person name="Shenoy N."/>
            <person name="Sisk P."/>
            <person name="Stolte C."/>
            <person name="Sykes S."/>
            <person name="White J."/>
            <person name="Yandava C."/>
            <person name="Haas B."/>
            <person name="Henn M.R."/>
            <person name="Nusbaum C."/>
            <person name="Birren B."/>
        </authorList>
    </citation>
    <scope>NUCLEOTIDE SEQUENCE [LARGE SCALE GENOMIC DNA]</scope>
</reference>
<name>A0A1I7VIJ7_LOALO</name>
<evidence type="ECO:0000313" key="2">
    <source>
        <dbReference type="WBParaSite" id="EN70_292"/>
    </source>
</evidence>
<evidence type="ECO:0000313" key="1">
    <source>
        <dbReference type="Proteomes" id="UP000095285"/>
    </source>
</evidence>
<reference evidence="2" key="2">
    <citation type="submission" date="2016-11" db="UniProtKB">
        <authorList>
            <consortium name="WormBaseParasite"/>
        </authorList>
    </citation>
    <scope>IDENTIFICATION</scope>
</reference>
<accession>A0A1I7VIJ7</accession>
<dbReference type="Proteomes" id="UP000095285">
    <property type="component" value="Unassembled WGS sequence"/>
</dbReference>
<protein>
    <submittedName>
        <fullName evidence="2">Secreted protein</fullName>
    </submittedName>
</protein>